<protein>
    <submittedName>
        <fullName evidence="3">DUF4874 domain-containing protein</fullName>
    </submittedName>
</protein>
<gene>
    <name evidence="3" type="ORF">KK062_23095</name>
</gene>
<evidence type="ECO:0000313" key="4">
    <source>
        <dbReference type="Proteomes" id="UP001319080"/>
    </source>
</evidence>
<evidence type="ECO:0000256" key="1">
    <source>
        <dbReference type="SAM" id="SignalP"/>
    </source>
</evidence>
<evidence type="ECO:0000313" key="3">
    <source>
        <dbReference type="EMBL" id="MBT1711149.1"/>
    </source>
</evidence>
<organism evidence="3 4">
    <name type="scientific">Dawidia cretensis</name>
    <dbReference type="NCBI Taxonomy" id="2782350"/>
    <lineage>
        <taxon>Bacteria</taxon>
        <taxon>Pseudomonadati</taxon>
        <taxon>Bacteroidota</taxon>
        <taxon>Cytophagia</taxon>
        <taxon>Cytophagales</taxon>
        <taxon>Chryseotaleaceae</taxon>
        <taxon>Dawidia</taxon>
    </lineage>
</organism>
<keyword evidence="4" id="KW-1185">Reference proteome</keyword>
<dbReference type="Pfam" id="PF16173">
    <property type="entry name" value="DUF4874"/>
    <property type="match status" value="1"/>
</dbReference>
<evidence type="ECO:0000259" key="2">
    <source>
        <dbReference type="Pfam" id="PF16173"/>
    </source>
</evidence>
<sequence length="123" mass="13587">MKKHFTVVFMALLLVSAGFAQSVTYTESTAEIQNPDRGFYTPLNGVASSFTPLTATQLTSLRNNPFTPWQGNYTVSPTIIFRHYVLDIFKSSALSASFLSGVQADFDAARTAGVRLMIRFSYT</sequence>
<dbReference type="AlphaFoldDB" id="A0AAP2GSC8"/>
<dbReference type="EMBL" id="JAHESE010000030">
    <property type="protein sequence ID" value="MBT1711149.1"/>
    <property type="molecule type" value="Genomic_DNA"/>
</dbReference>
<accession>A0AAP2GSC8</accession>
<dbReference type="RefSeq" id="WP_254086725.1">
    <property type="nucleotide sequence ID" value="NZ_JAHESE010000030.1"/>
</dbReference>
<comment type="caution">
    <text evidence="3">The sequence shown here is derived from an EMBL/GenBank/DDBJ whole genome shotgun (WGS) entry which is preliminary data.</text>
</comment>
<dbReference type="Proteomes" id="UP001319080">
    <property type="component" value="Unassembled WGS sequence"/>
</dbReference>
<feature type="signal peptide" evidence="1">
    <location>
        <begin position="1"/>
        <end position="20"/>
    </location>
</feature>
<reference evidence="3 4" key="1">
    <citation type="submission" date="2021-05" db="EMBL/GenBank/DDBJ databases">
        <title>A Polyphasic approach of four new species of the genus Ohtaekwangia: Ohtaekwangia histidinii sp. nov., Ohtaekwangia cretensis sp. nov., Ohtaekwangia indiensis sp. nov., Ohtaekwangia reichenbachii sp. nov. from diverse environment.</title>
        <authorList>
            <person name="Octaviana S."/>
        </authorList>
    </citation>
    <scope>NUCLEOTIDE SEQUENCE [LARGE SCALE GENOMIC DNA]</scope>
    <source>
        <strain evidence="3 4">PWU5</strain>
    </source>
</reference>
<dbReference type="InterPro" id="IPR032379">
    <property type="entry name" value="DUF4874"/>
</dbReference>
<feature type="chain" id="PRO_5042885754" evidence="1">
    <location>
        <begin position="21"/>
        <end position="123"/>
    </location>
</feature>
<feature type="domain" description="DUF4874" evidence="2">
    <location>
        <begin position="34"/>
        <end position="123"/>
    </location>
</feature>
<name>A0AAP2GSC8_9BACT</name>
<proteinExistence type="predicted"/>
<keyword evidence="1" id="KW-0732">Signal</keyword>
<feature type="non-terminal residue" evidence="3">
    <location>
        <position position="123"/>
    </location>
</feature>